<sequence>MSHNKLRAGAISCLLLSFFGQTVVAQESVAVGTMTAAIDGDAYAGQTIDIPSQGTSTAEFRATGPVMSVSIQAHATEAESVMQDVMVVEFMLMGAGGAPNPMTPSVSWWPEGMNAPFFQSDEGGTAEVTLDTLSLDDPASATGSFVATLCRKDGFFAEADTSDCRAVEGRFETALREGS</sequence>
<dbReference type="EMBL" id="QEYD01000010">
    <property type="protein sequence ID" value="PWE27637.1"/>
    <property type="molecule type" value="Genomic_DNA"/>
</dbReference>
<keyword evidence="3" id="KW-1185">Reference proteome</keyword>
<feature type="signal peptide" evidence="1">
    <location>
        <begin position="1"/>
        <end position="25"/>
    </location>
</feature>
<dbReference type="AlphaFoldDB" id="A0A2U2C6Z3"/>
<comment type="caution">
    <text evidence="2">The sequence shown here is derived from an EMBL/GenBank/DDBJ whole genome shotgun (WGS) entry which is preliminary data.</text>
</comment>
<reference evidence="2 3" key="1">
    <citation type="submission" date="2018-05" db="EMBL/GenBank/DDBJ databases">
        <title>Pararhodobacter marina sp. nov., isolated from deep-sea water of the Indian Ocean.</title>
        <authorList>
            <person name="Lai Q.Sr."/>
            <person name="Liu X."/>
            <person name="Shao Z."/>
        </authorList>
    </citation>
    <scope>NUCLEOTIDE SEQUENCE [LARGE SCALE GENOMIC DNA]</scope>
    <source>
        <strain evidence="2 3">CIC4N-9</strain>
    </source>
</reference>
<evidence type="ECO:0000313" key="3">
    <source>
        <dbReference type="Proteomes" id="UP000244940"/>
    </source>
</evidence>
<keyword evidence="1" id="KW-0732">Signal</keyword>
<evidence type="ECO:0000313" key="2">
    <source>
        <dbReference type="EMBL" id="PWE27637.1"/>
    </source>
</evidence>
<evidence type="ECO:0000256" key="1">
    <source>
        <dbReference type="SAM" id="SignalP"/>
    </source>
</evidence>
<organism evidence="2 3">
    <name type="scientific">Pararhodobacter marinus</name>
    <dbReference type="NCBI Taxonomy" id="2184063"/>
    <lineage>
        <taxon>Bacteria</taxon>
        <taxon>Pseudomonadati</taxon>
        <taxon>Pseudomonadota</taxon>
        <taxon>Alphaproteobacteria</taxon>
        <taxon>Rhodobacterales</taxon>
        <taxon>Paracoccaceae</taxon>
        <taxon>Pararhodobacter</taxon>
    </lineage>
</organism>
<proteinExistence type="predicted"/>
<protein>
    <submittedName>
        <fullName evidence="2">Uncharacterized protein</fullName>
    </submittedName>
</protein>
<dbReference type="Proteomes" id="UP000244940">
    <property type="component" value="Unassembled WGS sequence"/>
</dbReference>
<feature type="chain" id="PRO_5015589123" evidence="1">
    <location>
        <begin position="26"/>
        <end position="179"/>
    </location>
</feature>
<accession>A0A2U2C6Z3</accession>
<gene>
    <name evidence="2" type="ORF">C4N9_16515</name>
</gene>
<dbReference type="GeneID" id="94366500"/>
<dbReference type="RefSeq" id="WP_109534448.1">
    <property type="nucleotide sequence ID" value="NZ_QEYD01000010.1"/>
</dbReference>
<name>A0A2U2C6Z3_9RHOB</name>
<dbReference type="OrthoDB" id="8032791at2"/>